<evidence type="ECO:0000313" key="13">
    <source>
        <dbReference type="EMBL" id="MRZ49995.1"/>
    </source>
</evidence>
<dbReference type="Proteomes" id="UP001211522">
    <property type="component" value="Unassembled WGS sequence"/>
</dbReference>
<dbReference type="EMBL" id="NFJX01000012">
    <property type="protein sequence ID" value="OUP17753.1"/>
    <property type="molecule type" value="Genomic_DNA"/>
</dbReference>
<feature type="signal peptide" evidence="1">
    <location>
        <begin position="1"/>
        <end position="21"/>
    </location>
</feature>
<reference evidence="19" key="9">
    <citation type="submission" date="2023-03" db="EMBL/GenBank/DDBJ databases">
        <title>Parabacteroides distasonis, a bacteria resistant against UC.</title>
        <authorList>
            <person name="Dai W."/>
        </authorList>
    </citation>
    <scope>NUCLEOTIDE SEQUENCE</scope>
    <source>
        <strain evidence="19">F1-28</strain>
    </source>
</reference>
<reference evidence="26 27" key="5">
    <citation type="journal article" date="2019" name="Nat. Med.">
        <title>A library of human gut bacterial isolates paired with longitudinal multiomics data enables mechanistic microbiome research.</title>
        <authorList>
            <person name="Poyet M."/>
            <person name="Groussin M."/>
            <person name="Gibbons S.M."/>
            <person name="Avila-Pacheco J."/>
            <person name="Jiang X."/>
            <person name="Kearney S.M."/>
            <person name="Perrotta A.R."/>
            <person name="Berdy B."/>
            <person name="Zhao S."/>
            <person name="Lieberman T.D."/>
            <person name="Swanson P.K."/>
            <person name="Smith M."/>
            <person name="Roesemann S."/>
            <person name="Alexander J.E."/>
            <person name="Rich S.A."/>
            <person name="Livny J."/>
            <person name="Vlamakis H."/>
            <person name="Clish C."/>
            <person name="Bullock K."/>
            <person name="Deik A."/>
            <person name="Scott J."/>
            <person name="Pierce K.A."/>
            <person name="Xavier R.J."/>
            <person name="Alm E.J."/>
        </authorList>
    </citation>
    <scope>NUCLEOTIDE SEQUENCE [LARGE SCALE GENOMIC DNA]</scope>
    <source>
        <strain evidence="12 32">BIOML-A10</strain>
        <strain evidence="10 29">BIOML-A11</strain>
        <strain evidence="14 26">BIOML-A2</strain>
        <strain evidence="15 28">BIOML-A20</strain>
        <strain evidence="13 27">BIOML-A32</strain>
        <strain evidence="9 31">BIOML-A41</strain>
        <strain evidence="11 30">BIOML-A9</strain>
    </source>
</reference>
<evidence type="ECO:0000313" key="19">
    <source>
        <dbReference type="EMBL" id="WET64853.1"/>
    </source>
</evidence>
<dbReference type="Proteomes" id="UP000461276">
    <property type="component" value="Unassembled WGS sequence"/>
</dbReference>
<evidence type="ECO:0000313" key="25">
    <source>
        <dbReference type="Proteomes" id="UP000315827"/>
    </source>
</evidence>
<reference evidence="16" key="3">
    <citation type="journal article" date="2018" name="BMC Genomics">
        <title>Whole genome sequencing and function prediction of 133 gut anaerobes isolated from chicken caecum in pure cultures.</title>
        <authorList>
            <person name="Medvecky M."/>
            <person name="Cejkova D."/>
            <person name="Polansky O."/>
            <person name="Karasova D."/>
            <person name="Kubasova T."/>
            <person name="Cizek A."/>
            <person name="Rychlik I."/>
        </authorList>
    </citation>
    <scope>NUCLEOTIDE SEQUENCE</scope>
    <source>
        <strain evidence="16">An199</strain>
    </source>
</reference>
<evidence type="ECO:0000313" key="4">
    <source>
        <dbReference type="EMBL" id="CUO29505.1"/>
    </source>
</evidence>
<dbReference type="OMA" id="YFNAARS"/>
<dbReference type="EMBL" id="WKLT01000018">
    <property type="protein sequence ID" value="MRY59655.1"/>
    <property type="molecule type" value="Genomic_DNA"/>
</dbReference>
<dbReference type="Proteomes" id="UP000095455">
    <property type="component" value="Unassembled WGS sequence"/>
</dbReference>
<protein>
    <submittedName>
        <fullName evidence="13">DUF3943 domain-containing protein</fullName>
    </submittedName>
</protein>
<dbReference type="EMBL" id="CP120353">
    <property type="protein sequence ID" value="WET64853.1"/>
    <property type="molecule type" value="Genomic_DNA"/>
</dbReference>
<dbReference type="InterPro" id="IPR025079">
    <property type="entry name" value="DUF3943"/>
</dbReference>
<dbReference type="RefSeq" id="WP_005858165.1">
    <property type="nucleotide sequence ID" value="NZ_AP019729.1"/>
</dbReference>
<evidence type="ECO:0000313" key="6">
    <source>
        <dbReference type="EMBL" id="MCB6520356.1"/>
    </source>
</evidence>
<evidence type="ECO:0000313" key="20">
    <source>
        <dbReference type="Proteomes" id="UP000095332"/>
    </source>
</evidence>
<evidence type="ECO:0000313" key="10">
    <source>
        <dbReference type="EMBL" id="MRY85945.1"/>
    </source>
</evidence>
<proteinExistence type="predicted"/>
<dbReference type="Proteomes" id="UP000432516">
    <property type="component" value="Unassembled WGS sequence"/>
</dbReference>
<dbReference type="Proteomes" id="UP000471216">
    <property type="component" value="Unassembled WGS sequence"/>
</dbReference>
<dbReference type="Pfam" id="PF13084">
    <property type="entry name" value="DUF3943"/>
    <property type="match status" value="1"/>
</dbReference>
<dbReference type="OrthoDB" id="9808630at2"/>
<dbReference type="Proteomes" id="UP000441358">
    <property type="component" value="Unassembled WGS sequence"/>
</dbReference>
<evidence type="ECO:0000313" key="29">
    <source>
        <dbReference type="Proteomes" id="UP000450599"/>
    </source>
</evidence>
<dbReference type="EMBL" id="QSJN01000008">
    <property type="protein sequence ID" value="RHD73505.1"/>
    <property type="molecule type" value="Genomic_DNA"/>
</dbReference>
<sequence length="493" mass="56166">MRMKKCMLIGLICLLSSQWMWGQHFPQMDARNYVSDTALFIPRRPWLAASEVFGMNMAVWTFDRFLMNEDFAKINGHTIKQNFKTGPVWDTDKFSTNLVAHPYHGSLYFNAARSNGLNFWQSIPFAAGGSLMWEFFMETEPPSINDMLATSFGGIELGEITYRLSDLFIDNRSHGAERVGREILSGLISPMRAINRIITGEAWRHSSSKGRVYTSVPVNFIVGVGPRFLAEQEGSKHGTTSMHVSFRLDYGDPFNDDFYSPYEWFQLKAGFDFFSSQPLISQVNAVGAIWGKQVWSKGPRSLAAGIFQHFDYYDSELKSNSSQTVAPYRISEAAAVGGGLIYYKRGTPDNKVDVYAELYGTGVALGASISDYLRLEERDYNLGSGYSVKAFTGLAYDKRWAFLIDLENYHIFTWKGYEPDIDWNAVDPTKLNVQGDAGNARLTVFSTTLAYMSKHKWNIALRNRYFSRRTHYKYHKDIDSSTYDIMLTLGWRI</sequence>
<evidence type="ECO:0000313" key="16">
    <source>
        <dbReference type="EMBL" id="OUP17753.1"/>
    </source>
</evidence>
<evidence type="ECO:0000313" key="22">
    <source>
        <dbReference type="Proteomes" id="UP000095591"/>
    </source>
</evidence>
<name>A0A174IMS2_PARDI</name>
<dbReference type="EMBL" id="CZBM01000015">
    <property type="protein sequence ID" value="CUQ47676.1"/>
    <property type="molecule type" value="Genomic_DNA"/>
</dbReference>
<evidence type="ECO:0000313" key="12">
    <source>
        <dbReference type="EMBL" id="MRZ07461.1"/>
    </source>
</evidence>
<dbReference type="Proteomes" id="UP000315827">
    <property type="component" value="Unassembled WGS sequence"/>
</dbReference>
<dbReference type="EMBL" id="CYYK01000006">
    <property type="protein sequence ID" value="CUO29505.1"/>
    <property type="molecule type" value="Genomic_DNA"/>
</dbReference>
<dbReference type="EMBL" id="JAJCNI010000054">
    <property type="protein sequence ID" value="MCB6520356.1"/>
    <property type="molecule type" value="Genomic_DNA"/>
</dbReference>
<evidence type="ECO:0000313" key="7">
    <source>
        <dbReference type="EMBL" id="MDB9005827.1"/>
    </source>
</evidence>
<evidence type="ECO:0000313" key="11">
    <source>
        <dbReference type="EMBL" id="MRY95294.1"/>
    </source>
</evidence>
<reference evidence="18 25" key="6">
    <citation type="submission" date="2019-07" db="EMBL/GenBank/DDBJ databases">
        <title>Genome sequencing of Parabacteroides distasonis iSURF_7.</title>
        <authorList>
            <person name="Degefu H.N."/>
            <person name="Ruoff K.L."/>
            <person name="Price C.E."/>
            <person name="Valls R.A."/>
            <person name="O'Toole G.A."/>
        </authorList>
    </citation>
    <scope>NUCLEOTIDE SEQUENCE [LARGE SCALE GENOMIC DNA]</scope>
    <source>
        <strain evidence="18 25">CFPLTA003_1B</strain>
    </source>
</reference>
<organism evidence="13 27">
    <name type="scientific">Parabacteroides distasonis</name>
    <dbReference type="NCBI Taxonomy" id="823"/>
    <lineage>
        <taxon>Bacteria</taxon>
        <taxon>Pseudomonadati</taxon>
        <taxon>Bacteroidota</taxon>
        <taxon>Bacteroidia</taxon>
        <taxon>Bacteroidales</taxon>
        <taxon>Tannerellaceae</taxon>
        <taxon>Parabacteroides</taxon>
    </lineage>
</organism>
<evidence type="ECO:0000313" key="18">
    <source>
        <dbReference type="EMBL" id="TWV57225.1"/>
    </source>
</evidence>
<dbReference type="GeneID" id="93524667"/>
<reference evidence="20 21" key="1">
    <citation type="submission" date="2015-09" db="EMBL/GenBank/DDBJ databases">
        <authorList>
            <consortium name="Pathogen Informatics"/>
        </authorList>
    </citation>
    <scope>NUCLEOTIDE SEQUENCE [LARGE SCALE GENOMIC DNA]</scope>
    <source>
        <strain evidence="4 21">2789STDY5608822</strain>
        <strain evidence="3 22">2789STDY5608872</strain>
        <strain evidence="5 20">2789STDY5834948</strain>
    </source>
</reference>
<dbReference type="Proteomes" id="UP000463337">
    <property type="component" value="Unassembled WGS sequence"/>
</dbReference>
<dbReference type="EMBL" id="WKMC01000003">
    <property type="protein sequence ID" value="MRZ49995.1"/>
    <property type="molecule type" value="Genomic_DNA"/>
</dbReference>
<evidence type="ECO:0000313" key="9">
    <source>
        <dbReference type="EMBL" id="MRY59655.1"/>
    </source>
</evidence>
<dbReference type="EMBL" id="WKMX01000013">
    <property type="protein sequence ID" value="MRZ07461.1"/>
    <property type="molecule type" value="Genomic_DNA"/>
</dbReference>
<evidence type="ECO:0000313" key="28">
    <source>
        <dbReference type="Proteomes" id="UP000441609"/>
    </source>
</evidence>
<reference evidence="17 24" key="4">
    <citation type="submission" date="2018-08" db="EMBL/GenBank/DDBJ databases">
        <title>A genome reference for cultivated species of the human gut microbiota.</title>
        <authorList>
            <person name="Zou Y."/>
            <person name="Xue W."/>
            <person name="Luo G."/>
        </authorList>
    </citation>
    <scope>NUCLEOTIDE SEQUENCE [LARGE SCALE GENOMIC DNA]</scope>
    <source>
        <strain evidence="17 24">AM30-4</strain>
    </source>
</reference>
<reference evidence="6" key="7">
    <citation type="submission" date="2021-10" db="EMBL/GenBank/DDBJ databases">
        <title>Collection of gut derived symbiotic bacterial strains cultured from healthy donors.</title>
        <authorList>
            <person name="Lin H."/>
            <person name="Littmann E."/>
            <person name="Kohout C."/>
            <person name="Pamer E.G."/>
        </authorList>
    </citation>
    <scope>NUCLEOTIDE SEQUENCE</scope>
    <source>
        <strain evidence="6">DFI.2.94</strain>
    </source>
</reference>
<dbReference type="Proteomes" id="UP001198806">
    <property type="component" value="Unassembled WGS sequence"/>
</dbReference>
<evidence type="ECO:0000256" key="1">
    <source>
        <dbReference type="SAM" id="SignalP"/>
    </source>
</evidence>
<reference evidence="7" key="8">
    <citation type="submission" date="2023-01" db="EMBL/GenBank/DDBJ databases">
        <title>Human gut microbiome strain richness.</title>
        <authorList>
            <person name="Chen-Liaw A."/>
        </authorList>
    </citation>
    <scope>NUCLEOTIDE SEQUENCE</scope>
    <source>
        <strain evidence="8">D35st1_E5_D35t1_190705</strain>
        <strain evidence="7">RTP21484st1_E5_RTP21484_190118</strain>
    </source>
</reference>
<accession>A0A174IMS2</accession>
<evidence type="ECO:0000313" key="5">
    <source>
        <dbReference type="EMBL" id="CUQ47676.1"/>
    </source>
</evidence>
<dbReference type="Proteomes" id="UP000095591">
    <property type="component" value="Unassembled WGS sequence"/>
</dbReference>
<evidence type="ECO:0000313" key="27">
    <source>
        <dbReference type="Proteomes" id="UP000441358"/>
    </source>
</evidence>
<dbReference type="EMBL" id="CYXP01000001">
    <property type="protein sequence ID" value="CUM70913.1"/>
    <property type="molecule type" value="Genomic_DNA"/>
</dbReference>
<dbReference type="Proteomes" id="UP000441609">
    <property type="component" value="Unassembled WGS sequence"/>
</dbReference>
<dbReference type="EMBL" id="JAQMPJ010000010">
    <property type="protein sequence ID" value="MDB9005827.1"/>
    <property type="molecule type" value="Genomic_DNA"/>
</dbReference>
<evidence type="ECO:0000313" key="3">
    <source>
        <dbReference type="EMBL" id="CUM70913.1"/>
    </source>
</evidence>
<dbReference type="EMBL" id="WKNE01000016">
    <property type="protein sequence ID" value="MRZ56474.1"/>
    <property type="molecule type" value="Genomic_DNA"/>
</dbReference>
<dbReference type="Proteomes" id="UP000095332">
    <property type="component" value="Unassembled WGS sequence"/>
</dbReference>
<evidence type="ECO:0000313" key="32">
    <source>
        <dbReference type="Proteomes" id="UP000471216"/>
    </source>
</evidence>
<dbReference type="Proteomes" id="UP000284660">
    <property type="component" value="Unassembled WGS sequence"/>
</dbReference>
<dbReference type="EMBL" id="WKMY01000018">
    <property type="protein sequence ID" value="MRY95294.1"/>
    <property type="molecule type" value="Genomic_DNA"/>
</dbReference>
<evidence type="ECO:0000313" key="21">
    <source>
        <dbReference type="Proteomes" id="UP000095455"/>
    </source>
</evidence>
<evidence type="ECO:0000313" key="24">
    <source>
        <dbReference type="Proteomes" id="UP000284660"/>
    </source>
</evidence>
<feature type="chain" id="PRO_5014533318" evidence="1">
    <location>
        <begin position="22"/>
        <end position="493"/>
    </location>
</feature>
<evidence type="ECO:0000313" key="30">
    <source>
        <dbReference type="Proteomes" id="UP000461276"/>
    </source>
</evidence>
<dbReference type="EMBL" id="WKMO01000009">
    <property type="protein sequence ID" value="MSB73884.1"/>
    <property type="molecule type" value="Genomic_DNA"/>
</dbReference>
<evidence type="ECO:0000313" key="26">
    <source>
        <dbReference type="Proteomes" id="UP000432516"/>
    </source>
</evidence>
<dbReference type="EMBL" id="JAQMPX010000075">
    <property type="protein sequence ID" value="MDB9139040.1"/>
    <property type="molecule type" value="Genomic_DNA"/>
</dbReference>
<dbReference type="EMBL" id="VOHW01000031">
    <property type="protein sequence ID" value="TWV57225.1"/>
    <property type="molecule type" value="Genomic_DNA"/>
</dbReference>
<reference evidence="23" key="2">
    <citation type="submission" date="2017-04" db="EMBL/GenBank/DDBJ databases">
        <title>Function of individual gut microbiota members based on whole genome sequencing of pure cultures obtained from chicken caecum.</title>
        <authorList>
            <person name="Medvecky M."/>
            <person name="Cejkova D."/>
            <person name="Polansky O."/>
            <person name="Karasova D."/>
            <person name="Kubasova T."/>
            <person name="Cizek A."/>
            <person name="Rychlik I."/>
        </authorList>
    </citation>
    <scope>NUCLEOTIDE SEQUENCE [LARGE SCALE GENOMIC DNA]</scope>
    <source>
        <strain evidence="23">An199</strain>
    </source>
</reference>
<evidence type="ECO:0000313" key="17">
    <source>
        <dbReference type="EMBL" id="RHD73505.1"/>
    </source>
</evidence>
<evidence type="ECO:0000313" key="31">
    <source>
        <dbReference type="Proteomes" id="UP000463337"/>
    </source>
</evidence>
<dbReference type="Proteomes" id="UP001210126">
    <property type="component" value="Unassembled WGS sequence"/>
</dbReference>
<feature type="domain" description="DUF3943" evidence="2">
    <location>
        <begin position="86"/>
        <end position="191"/>
    </location>
</feature>
<evidence type="ECO:0000313" key="15">
    <source>
        <dbReference type="EMBL" id="MSB73884.1"/>
    </source>
</evidence>
<evidence type="ECO:0000259" key="2">
    <source>
        <dbReference type="Pfam" id="PF13084"/>
    </source>
</evidence>
<evidence type="ECO:0000313" key="8">
    <source>
        <dbReference type="EMBL" id="MDB9139040.1"/>
    </source>
</evidence>
<dbReference type="Proteomes" id="UP000450599">
    <property type="component" value="Unassembled WGS sequence"/>
</dbReference>
<gene>
    <name evidence="16" type="ORF">B5F32_13870</name>
    <name evidence="17" type="ORF">DW782_13965</name>
    <name evidence="4" type="ORF">ERS852380_01970</name>
    <name evidence="3" type="ORF">ERS852429_00134</name>
    <name evidence="5" type="ORF">ERS852560_03222</name>
    <name evidence="18" type="ORF">FSA05_23495</name>
    <name evidence="12" type="ORF">GKD54_14845</name>
    <name evidence="10" type="ORF">GKD58_17085</name>
    <name evidence="9" type="ORF">GKD59_17410</name>
    <name evidence="13" type="ORF">GKD66_07115</name>
    <name evidence="11" type="ORF">GKD67_19065</name>
    <name evidence="14" type="ORF">GKD68_17365</name>
    <name evidence="15" type="ORF">GKD70_11445</name>
    <name evidence="6" type="ORF">LI194_21480</name>
    <name evidence="19" type="ORF">P2T59_02440</name>
    <name evidence="7" type="ORF">PN599_12535</name>
    <name evidence="8" type="ORF">PN612_11020</name>
</gene>
<dbReference type="Proteomes" id="UP001221009">
    <property type="component" value="Chromosome"/>
</dbReference>
<keyword evidence="1" id="KW-0732">Signal</keyword>
<evidence type="ECO:0000313" key="23">
    <source>
        <dbReference type="Proteomes" id="UP000195950"/>
    </source>
</evidence>
<dbReference type="EMBL" id="WKMW01000019">
    <property type="protein sequence ID" value="MRY85945.1"/>
    <property type="molecule type" value="Genomic_DNA"/>
</dbReference>
<evidence type="ECO:0000313" key="14">
    <source>
        <dbReference type="EMBL" id="MRZ56474.1"/>
    </source>
</evidence>
<dbReference type="Proteomes" id="UP000195950">
    <property type="component" value="Unassembled WGS sequence"/>
</dbReference>
<dbReference type="AlphaFoldDB" id="A0A174IMS2"/>